<dbReference type="GO" id="GO:0000155">
    <property type="term" value="F:phosphorelay sensor kinase activity"/>
    <property type="evidence" value="ECO:0007669"/>
    <property type="project" value="TreeGrafter"/>
</dbReference>
<proteinExistence type="predicted"/>
<dbReference type="InterPro" id="IPR006016">
    <property type="entry name" value="UspA"/>
</dbReference>
<keyword evidence="3" id="KW-1185">Reference proteome</keyword>
<protein>
    <submittedName>
        <fullName evidence="2">Universal stress protein</fullName>
    </submittedName>
</protein>
<reference evidence="2" key="1">
    <citation type="submission" date="2020-07" db="EMBL/GenBank/DDBJ databases">
        <title>Genomic analysis of a strain of Sedimentibacter Hydroxybenzoicus DSM7310.</title>
        <authorList>
            <person name="Ma S."/>
        </authorList>
    </citation>
    <scope>NUCLEOTIDE SEQUENCE</scope>
    <source>
        <strain evidence="2">DSM 7310</strain>
    </source>
</reference>
<dbReference type="InterPro" id="IPR052023">
    <property type="entry name" value="Histidine_kinase_KdpD"/>
</dbReference>
<dbReference type="SUPFAM" id="SSF52402">
    <property type="entry name" value="Adenine nucleotide alpha hydrolases-like"/>
    <property type="match status" value="1"/>
</dbReference>
<evidence type="ECO:0000259" key="1">
    <source>
        <dbReference type="Pfam" id="PF00582"/>
    </source>
</evidence>
<gene>
    <name evidence="2" type="ORF">HZF24_07770</name>
</gene>
<dbReference type="Pfam" id="PF00582">
    <property type="entry name" value="Usp"/>
    <property type="match status" value="1"/>
</dbReference>
<name>A0A974BJ49_SEDHY</name>
<dbReference type="EMBL" id="JACBNQ010000007">
    <property type="protein sequence ID" value="NYB74038.1"/>
    <property type="molecule type" value="Genomic_DNA"/>
</dbReference>
<feature type="domain" description="UspA" evidence="1">
    <location>
        <begin position="3"/>
        <end position="103"/>
    </location>
</feature>
<dbReference type="Gene3D" id="3.40.50.620">
    <property type="entry name" value="HUPs"/>
    <property type="match status" value="1"/>
</dbReference>
<accession>A0A974BJ49</accession>
<sequence length="124" mass="14186">MVMHKNVLVCVTQQKTCEKLIEQGVKLTQEKDDNLYVIHVVNENDKFLNNFSDGEALEYLFMITKNVGAELVVKRSKDVIKSIVEYAEEMEITHVVLGSSRAKDPSNNFVTKLRKGLPDREFVL</sequence>
<dbReference type="InterPro" id="IPR014729">
    <property type="entry name" value="Rossmann-like_a/b/a_fold"/>
</dbReference>
<evidence type="ECO:0000313" key="2">
    <source>
        <dbReference type="EMBL" id="NYB74038.1"/>
    </source>
</evidence>
<organism evidence="2 3">
    <name type="scientific">Sedimentibacter hydroxybenzoicus DSM 7310</name>
    <dbReference type="NCBI Taxonomy" id="1123245"/>
    <lineage>
        <taxon>Bacteria</taxon>
        <taxon>Bacillati</taxon>
        <taxon>Bacillota</taxon>
        <taxon>Tissierellia</taxon>
        <taxon>Sedimentibacter</taxon>
    </lineage>
</organism>
<dbReference type="PANTHER" id="PTHR45569:SF1">
    <property type="entry name" value="SENSOR PROTEIN KDPD"/>
    <property type="match status" value="1"/>
</dbReference>
<dbReference type="PANTHER" id="PTHR45569">
    <property type="entry name" value="SENSOR PROTEIN KDPD"/>
    <property type="match status" value="1"/>
</dbReference>
<dbReference type="Proteomes" id="UP000611629">
    <property type="component" value="Unassembled WGS sequence"/>
</dbReference>
<dbReference type="AlphaFoldDB" id="A0A974BJ49"/>
<dbReference type="GO" id="GO:0005886">
    <property type="term" value="C:plasma membrane"/>
    <property type="evidence" value="ECO:0007669"/>
    <property type="project" value="TreeGrafter"/>
</dbReference>
<evidence type="ECO:0000313" key="3">
    <source>
        <dbReference type="Proteomes" id="UP000611629"/>
    </source>
</evidence>
<comment type="caution">
    <text evidence="2">The sequence shown here is derived from an EMBL/GenBank/DDBJ whole genome shotgun (WGS) entry which is preliminary data.</text>
</comment>